<dbReference type="GO" id="GO:0070004">
    <property type="term" value="F:cysteine-type exopeptidase activity"/>
    <property type="evidence" value="ECO:0007669"/>
    <property type="project" value="InterPro"/>
</dbReference>
<protein>
    <submittedName>
        <fullName evidence="3">Secernin 3</fullName>
    </submittedName>
</protein>
<feature type="region of interest" description="Disordered" evidence="2">
    <location>
        <begin position="325"/>
        <end position="346"/>
    </location>
</feature>
<dbReference type="FunCoup" id="H3DHS6">
    <property type="interactions" value="119"/>
</dbReference>
<dbReference type="GO" id="GO:0006508">
    <property type="term" value="P:proteolysis"/>
    <property type="evidence" value="ECO:0007669"/>
    <property type="project" value="InterPro"/>
</dbReference>
<proteinExistence type="inferred from homology"/>
<comment type="similarity">
    <text evidence="1">Belongs to the peptidase C69 family. Secernin subfamily.</text>
</comment>
<dbReference type="PANTHER" id="PTHR12994">
    <property type="entry name" value="SECERNIN"/>
    <property type="match status" value="1"/>
</dbReference>
<evidence type="ECO:0000256" key="1">
    <source>
        <dbReference type="ARBA" id="ARBA00005705"/>
    </source>
</evidence>
<reference evidence="4" key="1">
    <citation type="journal article" date="2004" name="Nature">
        <title>Genome duplication in the teleost fish Tetraodon nigroviridis reveals the early vertebrate proto-karyotype.</title>
        <authorList>
            <person name="Jaillon O."/>
            <person name="Aury J.-M."/>
            <person name="Brunet F."/>
            <person name="Petit J.-L."/>
            <person name="Stange-Thomann N."/>
            <person name="Mauceli E."/>
            <person name="Bouneau L."/>
            <person name="Fischer C."/>
            <person name="Ozouf-Costaz C."/>
            <person name="Bernot A."/>
            <person name="Nicaud S."/>
            <person name="Jaffe D."/>
            <person name="Fisher S."/>
            <person name="Lutfalla G."/>
            <person name="Dossat C."/>
            <person name="Segurens B."/>
            <person name="Dasilva C."/>
            <person name="Salanoubat M."/>
            <person name="Levy M."/>
            <person name="Boudet N."/>
            <person name="Castellano S."/>
            <person name="Anthouard V."/>
            <person name="Jubin C."/>
            <person name="Castelli V."/>
            <person name="Katinka M."/>
            <person name="Vacherie B."/>
            <person name="Biemont C."/>
            <person name="Skalli Z."/>
            <person name="Cattolico L."/>
            <person name="Poulain J."/>
            <person name="De Berardinis V."/>
            <person name="Cruaud C."/>
            <person name="Duprat S."/>
            <person name="Brottier P."/>
            <person name="Coutanceau J.-P."/>
            <person name="Gouzy J."/>
            <person name="Parra G."/>
            <person name="Lardier G."/>
            <person name="Chapple C."/>
            <person name="McKernan K.J."/>
            <person name="McEwan P."/>
            <person name="Bosak S."/>
            <person name="Kellis M."/>
            <person name="Volff J.-N."/>
            <person name="Guigo R."/>
            <person name="Zody M.C."/>
            <person name="Mesirov J."/>
            <person name="Lindblad-Toh K."/>
            <person name="Birren B."/>
            <person name="Nusbaum C."/>
            <person name="Kahn D."/>
            <person name="Robinson-Rechavi M."/>
            <person name="Laudet V."/>
            <person name="Schachter V."/>
            <person name="Quetier F."/>
            <person name="Saurin W."/>
            <person name="Scarpelli C."/>
            <person name="Wincker P."/>
            <person name="Lander E.S."/>
            <person name="Weissenbach J."/>
            <person name="Roest Crollius H."/>
        </authorList>
    </citation>
    <scope>NUCLEOTIDE SEQUENCE [LARGE SCALE GENOMIC DNA]</scope>
</reference>
<dbReference type="Gene3D" id="3.60.60.10">
    <property type="entry name" value="Penicillin V Acylase, Chain A"/>
    <property type="match status" value="1"/>
</dbReference>
<keyword evidence="4" id="KW-1185">Reference proteome</keyword>
<evidence type="ECO:0000313" key="3">
    <source>
        <dbReference type="Ensembl" id="ENSTNIP00000020070.1"/>
    </source>
</evidence>
<evidence type="ECO:0000313" key="4">
    <source>
        <dbReference type="Proteomes" id="UP000007303"/>
    </source>
</evidence>
<dbReference type="STRING" id="99883.ENSTNIP00000020070"/>
<dbReference type="Pfam" id="PF03577">
    <property type="entry name" value="Peptidase_C69"/>
    <property type="match status" value="1"/>
</dbReference>
<dbReference type="GO" id="GO:0016805">
    <property type="term" value="F:dipeptidase activity"/>
    <property type="evidence" value="ECO:0007669"/>
    <property type="project" value="InterPro"/>
</dbReference>
<dbReference type="GeneTree" id="ENSGT00390000013474"/>
<dbReference type="OMA" id="CYYDVSD"/>
<dbReference type="Proteomes" id="UP000007303">
    <property type="component" value="Unassembled WGS sequence"/>
</dbReference>
<dbReference type="HOGENOM" id="CLU_046840_0_0_1"/>
<reference evidence="3" key="3">
    <citation type="submission" date="2025-09" db="UniProtKB">
        <authorList>
            <consortium name="Ensembl"/>
        </authorList>
    </citation>
    <scope>IDENTIFICATION</scope>
</reference>
<organism evidence="3 4">
    <name type="scientific">Tetraodon nigroviridis</name>
    <name type="common">Spotted green pufferfish</name>
    <name type="synonym">Chelonodon nigroviridis</name>
    <dbReference type="NCBI Taxonomy" id="99883"/>
    <lineage>
        <taxon>Eukaryota</taxon>
        <taxon>Metazoa</taxon>
        <taxon>Chordata</taxon>
        <taxon>Craniata</taxon>
        <taxon>Vertebrata</taxon>
        <taxon>Euteleostomi</taxon>
        <taxon>Actinopterygii</taxon>
        <taxon>Neopterygii</taxon>
        <taxon>Teleostei</taxon>
        <taxon>Neoteleostei</taxon>
        <taxon>Acanthomorphata</taxon>
        <taxon>Eupercaria</taxon>
        <taxon>Tetraodontiformes</taxon>
        <taxon>Tetradontoidea</taxon>
        <taxon>Tetraodontidae</taxon>
        <taxon>Tetraodon</taxon>
    </lineage>
</organism>
<dbReference type="InParanoid" id="H3DHS6"/>
<evidence type="ECO:0000256" key="2">
    <source>
        <dbReference type="SAM" id="MobiDB-lite"/>
    </source>
</evidence>
<reference evidence="3" key="2">
    <citation type="submission" date="2025-08" db="UniProtKB">
        <authorList>
            <consortium name="Ensembl"/>
        </authorList>
    </citation>
    <scope>IDENTIFICATION</scope>
</reference>
<dbReference type="FunFam" id="3.60.60.10:FF:000001">
    <property type="entry name" value="Secernin 1"/>
    <property type="match status" value="1"/>
</dbReference>
<dbReference type="AlphaFoldDB" id="H3DHS6"/>
<dbReference type="PANTHER" id="PTHR12994:SF18">
    <property type="entry name" value="SECERNIN-3"/>
    <property type="match status" value="1"/>
</dbReference>
<accession>H3DHS6</accession>
<dbReference type="Ensembl" id="ENSTNIT00000020301.1">
    <property type="protein sequence ID" value="ENSTNIP00000020070.1"/>
    <property type="gene ID" value="ENSTNIG00000016950.1"/>
</dbReference>
<name>H3DHS6_TETNG</name>
<sequence length="419" mass="47154">MKPSSCDTFVALPPSTEGQHIIFGKNSDRSCDEVQEVVYFPARDYNAGEKLECTYIEIEQASHTHAVVLSKPAWLWGAEMGANEHQVCIGNEAVWGRESADGNEALLGMDLVRLGLERADTAEKAVDVISDLLERYGQGGSCMEDTCSFTYHNSFLIADRTEAWLLETSGKLWAAERLGGGYRNISNQYDITTKIDKEHLQMREYARSKGWWDGKSPFNFAAVYSYMTPGKIEEAGSRYHEGKTLLGRSNGHITAEIMMDILRDKDSGINMEGMFMTTGSMVSVIPRDPSLPGVHYFTATPDPESRSVFKPFIFVENLKPLKETTSPSYGADDPVKRKPRFQSKPDRKHQLFVKHQLVGAIIECHKERGKKITDSMRRLEKEKMSQMEKFLSGGLDEPDLLVDLFPSSVQEEMCVYSKN</sequence>
<dbReference type="InterPro" id="IPR005322">
    <property type="entry name" value="Peptidase_C69"/>
</dbReference>